<dbReference type="Proteomes" id="UP000245263">
    <property type="component" value="Chromosome 2"/>
</dbReference>
<proteinExistence type="predicted"/>
<evidence type="ECO:0000313" key="2">
    <source>
        <dbReference type="Proteomes" id="UP000245263"/>
    </source>
</evidence>
<dbReference type="EMBL" id="AP025029">
    <property type="protein sequence ID" value="BDA80720.1"/>
    <property type="molecule type" value="Genomic_DNA"/>
</dbReference>
<evidence type="ECO:0000313" key="1">
    <source>
        <dbReference type="EMBL" id="BDA80720.1"/>
    </source>
</evidence>
<gene>
    <name evidence="1" type="ORF">LPTSP3_g36500</name>
</gene>
<reference evidence="1 2" key="1">
    <citation type="submission" date="2021-08" db="EMBL/GenBank/DDBJ databases">
        <title>Complete genome sequence of Leptospira kobayashii strain E30.</title>
        <authorList>
            <person name="Nakao R."/>
            <person name="Nakamura S."/>
            <person name="Masuzawa T."/>
            <person name="Koizumi N."/>
        </authorList>
    </citation>
    <scope>NUCLEOTIDE SEQUENCE [LARGE SCALE GENOMIC DNA]</scope>
    <source>
        <strain evidence="1 2">E30</strain>
    </source>
</reference>
<name>A0ABM7UNK1_9LEPT</name>
<protein>
    <recommendedName>
        <fullName evidence="3">Lipoprotein</fullName>
    </recommendedName>
</protein>
<organism evidence="1 2">
    <name type="scientific">Leptospira kobayashii</name>
    <dbReference type="NCBI Taxonomy" id="1917830"/>
    <lineage>
        <taxon>Bacteria</taxon>
        <taxon>Pseudomonadati</taxon>
        <taxon>Spirochaetota</taxon>
        <taxon>Spirochaetia</taxon>
        <taxon>Leptospirales</taxon>
        <taxon>Leptospiraceae</taxon>
        <taxon>Leptospira</taxon>
    </lineage>
</organism>
<accession>A0ABM7UNK1</accession>
<keyword evidence="2" id="KW-1185">Reference proteome</keyword>
<sequence>MPQSCRFYFLIFVLSVSLFHCGEEGKAKQKERNQNQTQFLILISAFRSEGNCVKVTKQSSVDVSTCSRKPRGICNINQSLVTQSEVTFQLNETKKISDRTPDCQESILQSGLMFLKPTTQAEETNIKNITNYQTVDSCEASGFSLSQASQRLATYDELVFMDSPGGKIGFAAIKISASIFLPKVNRDFATSCLEKEFTATERELLGLVKSGTVVLEMEKR</sequence>
<evidence type="ECO:0008006" key="3">
    <source>
        <dbReference type="Google" id="ProtNLM"/>
    </source>
</evidence>